<proteinExistence type="predicted"/>
<comment type="caution">
    <text evidence="3">The sequence shown here is derived from an EMBL/GenBank/DDBJ whole genome shotgun (WGS) entry which is preliminary data.</text>
</comment>
<keyword evidence="3" id="KW-0808">Transferase</keyword>
<reference evidence="3 4" key="1">
    <citation type="submission" date="2024-03" db="EMBL/GenBank/DDBJ databases">
        <title>Aureococcus anophagefferens CCMP1851 and Kratosvirus quantuckense: Draft genome of a second virus-susceptible host strain in the model system.</title>
        <authorList>
            <person name="Chase E."/>
            <person name="Truchon A.R."/>
            <person name="Schepens W."/>
            <person name="Wilhelm S.W."/>
        </authorList>
    </citation>
    <scope>NUCLEOTIDE SEQUENCE [LARGE SCALE GENOMIC DNA]</scope>
    <source>
        <strain evidence="3 4">CCMP1851</strain>
    </source>
</reference>
<sequence>MKRLLPCLLAALAGSWEVDDQGRLTASLQVATLDPATRRLDVPEGARIWLEVGTNSRNWLANCELLCEGYDDVYIDGCSALAKPIPGERACATVGGVRRVPTMTLKSVFDVLLPVGAHVDFLYVDAQGHGLKILEGAGDSLARVDAIVVDALLRDEALMYETQNGCAAAVEFAARRGLPRAL</sequence>
<organism evidence="3 4">
    <name type="scientific">Aureococcus anophagefferens</name>
    <name type="common">Harmful bloom alga</name>
    <dbReference type="NCBI Taxonomy" id="44056"/>
    <lineage>
        <taxon>Eukaryota</taxon>
        <taxon>Sar</taxon>
        <taxon>Stramenopiles</taxon>
        <taxon>Ochrophyta</taxon>
        <taxon>Pelagophyceae</taxon>
        <taxon>Pelagomonadales</taxon>
        <taxon>Pelagomonadaceae</taxon>
        <taxon>Aureococcus</taxon>
    </lineage>
</organism>
<dbReference type="InterPro" id="IPR006342">
    <property type="entry name" value="FkbM_mtfrase"/>
</dbReference>
<dbReference type="Pfam" id="PF05050">
    <property type="entry name" value="Methyltransf_21"/>
    <property type="match status" value="1"/>
</dbReference>
<dbReference type="EMBL" id="JBBJCI010000371">
    <property type="protein sequence ID" value="KAK7232057.1"/>
    <property type="molecule type" value="Genomic_DNA"/>
</dbReference>
<gene>
    <name evidence="3" type="ORF">SO694_00031144</name>
</gene>
<name>A0ABR1FJJ4_AURAN</name>
<dbReference type="GO" id="GO:0032259">
    <property type="term" value="P:methylation"/>
    <property type="evidence" value="ECO:0007669"/>
    <property type="project" value="UniProtKB-KW"/>
</dbReference>
<dbReference type="Gene3D" id="3.40.50.150">
    <property type="entry name" value="Vaccinia Virus protein VP39"/>
    <property type="match status" value="1"/>
</dbReference>
<feature type="signal peptide" evidence="1">
    <location>
        <begin position="1"/>
        <end position="15"/>
    </location>
</feature>
<evidence type="ECO:0000259" key="2">
    <source>
        <dbReference type="Pfam" id="PF05050"/>
    </source>
</evidence>
<keyword evidence="3" id="KW-0489">Methyltransferase</keyword>
<evidence type="ECO:0000256" key="1">
    <source>
        <dbReference type="SAM" id="SignalP"/>
    </source>
</evidence>
<feature type="chain" id="PRO_5046814085" evidence="1">
    <location>
        <begin position="16"/>
        <end position="182"/>
    </location>
</feature>
<evidence type="ECO:0000313" key="4">
    <source>
        <dbReference type="Proteomes" id="UP001363151"/>
    </source>
</evidence>
<protein>
    <submittedName>
        <fullName evidence="3">Methyltransferase</fullName>
    </submittedName>
</protein>
<feature type="domain" description="Methyltransferase FkbM" evidence="2">
    <location>
        <begin position="95"/>
        <end position="149"/>
    </location>
</feature>
<evidence type="ECO:0000313" key="3">
    <source>
        <dbReference type="EMBL" id="KAK7232057.1"/>
    </source>
</evidence>
<dbReference type="GO" id="GO:0008168">
    <property type="term" value="F:methyltransferase activity"/>
    <property type="evidence" value="ECO:0007669"/>
    <property type="project" value="UniProtKB-KW"/>
</dbReference>
<dbReference type="Proteomes" id="UP001363151">
    <property type="component" value="Unassembled WGS sequence"/>
</dbReference>
<keyword evidence="4" id="KW-1185">Reference proteome</keyword>
<keyword evidence="1" id="KW-0732">Signal</keyword>
<dbReference type="InterPro" id="IPR029063">
    <property type="entry name" value="SAM-dependent_MTases_sf"/>
</dbReference>
<accession>A0ABR1FJJ4</accession>